<reference evidence="2 3" key="1">
    <citation type="submission" date="2016-10" db="EMBL/GenBank/DDBJ databases">
        <authorList>
            <person name="de Groot N.N."/>
        </authorList>
    </citation>
    <scope>NUCLEOTIDE SEQUENCE [LARGE SCALE GENOMIC DNA]</scope>
    <source>
        <strain evidence="2 3">IBRC-M10015</strain>
    </source>
</reference>
<dbReference type="GO" id="GO:0016491">
    <property type="term" value="F:oxidoreductase activity"/>
    <property type="evidence" value="ECO:0007669"/>
    <property type="project" value="InterPro"/>
</dbReference>
<accession>A0A1G8WJ01</accession>
<dbReference type="OrthoDB" id="202781at2157"/>
<dbReference type="Proteomes" id="UP000198856">
    <property type="component" value="Unassembled WGS sequence"/>
</dbReference>
<dbReference type="PANTHER" id="PTHR42841">
    <property type="entry name" value="AMINE OXIDASE"/>
    <property type="match status" value="1"/>
</dbReference>
<dbReference type="InterPro" id="IPR036188">
    <property type="entry name" value="FAD/NAD-bd_sf"/>
</dbReference>
<evidence type="ECO:0000313" key="2">
    <source>
        <dbReference type="EMBL" id="SDJ78332.1"/>
    </source>
</evidence>
<sequence>MTDAVVAGGGLAGLVATRHLADAGLDVTLFERDQKVGGRVQSDREDGFVLDRGFQVLFPSYPAARRELDLDALSLRGFKPGATLVRPGERTTLSDPLRDPGALLATVLNRDVTIGDKLRILRLRRELARTSLDDLDGADDMDIVEYLDRRGFSERFRERFIAPFYGGITLDRSLSSSAFVFAYTFKMLSTSRATVPAEGMGAVTAQLAESAREAGATIEAGTTVEAVEPAGDSPADGAVVETTSETIETAAAVVATDPPTGQELTGVESIPTVARGCVTQYFSLPTTQHLAGSERLLLNVADARPNQVAVLSAVAPEYAPEGKRLLSATFLGEQSATDEQLAEEVRAALGSWFPENNFADLELLRTDRIPFAQLSQQPGFRGQWPAVDAPEGAVYLAGEYTDWSAIQGALDSGREAAEAARADIDGR</sequence>
<feature type="domain" description="Amine oxidase" evidence="1">
    <location>
        <begin position="11"/>
        <end position="419"/>
    </location>
</feature>
<dbReference type="STRING" id="890420.SAMN05216226_10955"/>
<dbReference type="InterPro" id="IPR002937">
    <property type="entry name" value="Amino_oxidase"/>
</dbReference>
<evidence type="ECO:0000313" key="3">
    <source>
        <dbReference type="Proteomes" id="UP000198856"/>
    </source>
</evidence>
<dbReference type="AlphaFoldDB" id="A0A1G8WJ01"/>
<gene>
    <name evidence="2" type="ORF">SAMN05216226_10955</name>
</gene>
<dbReference type="Gene3D" id="3.50.50.60">
    <property type="entry name" value="FAD/NAD(P)-binding domain"/>
    <property type="match status" value="1"/>
</dbReference>
<organism evidence="2 3">
    <name type="scientific">Halovenus aranensis</name>
    <dbReference type="NCBI Taxonomy" id="890420"/>
    <lineage>
        <taxon>Archaea</taxon>
        <taxon>Methanobacteriati</taxon>
        <taxon>Methanobacteriota</taxon>
        <taxon>Stenosarchaea group</taxon>
        <taxon>Halobacteria</taxon>
        <taxon>Halobacteriales</taxon>
        <taxon>Haloarculaceae</taxon>
        <taxon>Halovenus</taxon>
    </lineage>
</organism>
<dbReference type="EMBL" id="FNFC01000009">
    <property type="protein sequence ID" value="SDJ78332.1"/>
    <property type="molecule type" value="Genomic_DNA"/>
</dbReference>
<protein>
    <submittedName>
        <fullName evidence="2">Phytoene dehydrogenase-related protein</fullName>
    </submittedName>
</protein>
<proteinExistence type="predicted"/>
<dbReference type="Pfam" id="PF01593">
    <property type="entry name" value="Amino_oxidase"/>
    <property type="match status" value="1"/>
</dbReference>
<dbReference type="RefSeq" id="WP_092702661.1">
    <property type="nucleotide sequence ID" value="NZ_FNFC01000009.1"/>
</dbReference>
<keyword evidence="3" id="KW-1185">Reference proteome</keyword>
<name>A0A1G8WJ01_9EURY</name>
<evidence type="ECO:0000259" key="1">
    <source>
        <dbReference type="Pfam" id="PF01593"/>
    </source>
</evidence>
<dbReference type="SUPFAM" id="SSF51905">
    <property type="entry name" value="FAD/NAD(P)-binding domain"/>
    <property type="match status" value="1"/>
</dbReference>